<evidence type="ECO:0000313" key="1">
    <source>
        <dbReference type="EMBL" id="CDX18879.1"/>
    </source>
</evidence>
<protein>
    <recommendedName>
        <fullName evidence="3">DUF1828 domain-containing protein</fullName>
    </recommendedName>
</protein>
<accession>A0A090DQK2</accession>
<keyword evidence="2" id="KW-1185">Reference proteome</keyword>
<sequence length="255" mass="27200">MGATTELRPGPLTKYGYLEKIAGDLVRLRHSPRGGIITVPVLFPSGSHVTILVSFNGERCLISDDGSAFAEADMMGASEIFRRIARSVASEVGVKFNSFEIFEAEVGAETATGMVAIIADTARRAVELTAERLAKRLEVEARTSVVDKLISVFGKSHVSIDAAISGASAHGWVVDALVRTSSATIAVETVTPSPTSISSAYVKLDDIRRLESAPRTVAALRNRTAFGSDQLLILGRTARLIDLAATSHEYERLAA</sequence>
<reference evidence="2" key="1">
    <citation type="submission" date="2014-08" db="EMBL/GenBank/DDBJ databases">
        <authorList>
            <person name="Moulin L."/>
        </authorList>
    </citation>
    <scope>NUCLEOTIDE SEQUENCE [LARGE SCALE GENOMIC DNA]</scope>
</reference>
<dbReference type="EMBL" id="CCMZ01000022">
    <property type="protein sequence ID" value="CDX18879.1"/>
    <property type="molecule type" value="Genomic_DNA"/>
</dbReference>
<organism evidence="1 2">
    <name type="scientific">Mesorhizobium plurifarium</name>
    <dbReference type="NCBI Taxonomy" id="69974"/>
    <lineage>
        <taxon>Bacteria</taxon>
        <taxon>Pseudomonadati</taxon>
        <taxon>Pseudomonadota</taxon>
        <taxon>Alphaproteobacteria</taxon>
        <taxon>Hyphomicrobiales</taxon>
        <taxon>Phyllobacteriaceae</taxon>
        <taxon>Mesorhizobium</taxon>
    </lineage>
</organism>
<evidence type="ECO:0008006" key="3">
    <source>
        <dbReference type="Google" id="ProtNLM"/>
    </source>
</evidence>
<proteinExistence type="predicted"/>
<dbReference type="AlphaFoldDB" id="A0A090DQK2"/>
<evidence type="ECO:0000313" key="2">
    <source>
        <dbReference type="Proteomes" id="UP000045285"/>
    </source>
</evidence>
<name>A0A090DQK2_MESPL</name>
<gene>
    <name evidence="1" type="ORF">MPL3356_290027</name>
</gene>
<dbReference type="Proteomes" id="UP000045285">
    <property type="component" value="Unassembled WGS sequence"/>
</dbReference>